<reference evidence="1 2" key="1">
    <citation type="journal article" date="2018" name="Sci. Rep.">
        <title>Genome sequence of the cauliflower mushroom Sparassis crispa (Hanabiratake) and its association with beneficial usage.</title>
        <authorList>
            <person name="Kiyama R."/>
            <person name="Furutani Y."/>
            <person name="Kawaguchi K."/>
            <person name="Nakanishi T."/>
        </authorList>
    </citation>
    <scope>NUCLEOTIDE SEQUENCE [LARGE SCALE GENOMIC DNA]</scope>
</reference>
<accession>A0A401GVV1</accession>
<evidence type="ECO:0000313" key="2">
    <source>
        <dbReference type="Proteomes" id="UP000287166"/>
    </source>
</evidence>
<organism evidence="1 2">
    <name type="scientific">Sparassis crispa</name>
    <dbReference type="NCBI Taxonomy" id="139825"/>
    <lineage>
        <taxon>Eukaryota</taxon>
        <taxon>Fungi</taxon>
        <taxon>Dikarya</taxon>
        <taxon>Basidiomycota</taxon>
        <taxon>Agaricomycotina</taxon>
        <taxon>Agaricomycetes</taxon>
        <taxon>Polyporales</taxon>
        <taxon>Sparassidaceae</taxon>
        <taxon>Sparassis</taxon>
    </lineage>
</organism>
<dbReference type="InParanoid" id="A0A401GVV1"/>
<gene>
    <name evidence="1" type="ORF">SCP_0901780</name>
</gene>
<dbReference type="EMBL" id="BFAD01000009">
    <property type="protein sequence ID" value="GBE86299.1"/>
    <property type="molecule type" value="Genomic_DNA"/>
</dbReference>
<keyword evidence="2" id="KW-1185">Reference proteome</keyword>
<dbReference type="Proteomes" id="UP000287166">
    <property type="component" value="Unassembled WGS sequence"/>
</dbReference>
<dbReference type="RefSeq" id="XP_027617212.1">
    <property type="nucleotide sequence ID" value="XM_027761411.1"/>
</dbReference>
<evidence type="ECO:0000313" key="1">
    <source>
        <dbReference type="EMBL" id="GBE86299.1"/>
    </source>
</evidence>
<proteinExistence type="predicted"/>
<name>A0A401GVV1_9APHY</name>
<protein>
    <submittedName>
        <fullName evidence="1">Uncharacterized protein</fullName>
    </submittedName>
</protein>
<sequence length="177" mass="19805">MEDESSVRILAGRVRIRVLCRHRRPQASSLRPRAACARPLPHESSASPTLTRTRAVLIFGAALVFFEFVFLSPFLKPNSCRGECDRTRERRSVRVLRFWHSAARINAVGGACASAGRPLDESRLHATRYALAVLFSESEFVPRATGCRWVRRPSAPPFDNARPNKYHTGMVVYGPAS</sequence>
<dbReference type="GeneID" id="38783216"/>
<comment type="caution">
    <text evidence="1">The sequence shown here is derived from an EMBL/GenBank/DDBJ whole genome shotgun (WGS) entry which is preliminary data.</text>
</comment>
<dbReference type="AlphaFoldDB" id="A0A401GVV1"/>